<dbReference type="SUPFAM" id="SSF52980">
    <property type="entry name" value="Restriction endonuclease-like"/>
    <property type="match status" value="1"/>
</dbReference>
<organism evidence="2">
    <name type="scientific">marine metagenome</name>
    <dbReference type="NCBI Taxonomy" id="408172"/>
    <lineage>
        <taxon>unclassified sequences</taxon>
        <taxon>metagenomes</taxon>
        <taxon>ecological metagenomes</taxon>
    </lineage>
</organism>
<dbReference type="InterPro" id="IPR011335">
    <property type="entry name" value="Restrct_endonuc-II-like"/>
</dbReference>
<proteinExistence type="predicted"/>
<gene>
    <name evidence="2" type="ORF">METZ01_LOCUS460662</name>
</gene>
<dbReference type="EMBL" id="UINC01192588">
    <property type="protein sequence ID" value="SVE07808.1"/>
    <property type="molecule type" value="Genomic_DNA"/>
</dbReference>
<dbReference type="InterPro" id="IPR038726">
    <property type="entry name" value="PDDEXK_AddAB-type"/>
</dbReference>
<dbReference type="Gene3D" id="3.90.320.10">
    <property type="match status" value="1"/>
</dbReference>
<evidence type="ECO:0000259" key="1">
    <source>
        <dbReference type="Pfam" id="PF12705"/>
    </source>
</evidence>
<reference evidence="2" key="1">
    <citation type="submission" date="2018-05" db="EMBL/GenBank/DDBJ databases">
        <authorList>
            <person name="Lanie J.A."/>
            <person name="Ng W.-L."/>
            <person name="Kazmierczak K.M."/>
            <person name="Andrzejewski T.M."/>
            <person name="Davidsen T.M."/>
            <person name="Wayne K.J."/>
            <person name="Tettelin H."/>
            <person name="Glass J.I."/>
            <person name="Rusch D."/>
            <person name="Podicherti R."/>
            <person name="Tsui H.-C.T."/>
            <person name="Winkler M.E."/>
        </authorList>
    </citation>
    <scope>NUCLEOTIDE SEQUENCE</scope>
</reference>
<protein>
    <recommendedName>
        <fullName evidence="1">PD-(D/E)XK endonuclease-like domain-containing protein</fullName>
    </recommendedName>
</protein>
<feature type="non-terminal residue" evidence="2">
    <location>
        <position position="214"/>
    </location>
</feature>
<dbReference type="AlphaFoldDB" id="A0A383AL23"/>
<accession>A0A383AL23</accession>
<dbReference type="Pfam" id="PF12705">
    <property type="entry name" value="PDDEXK_1"/>
    <property type="match status" value="1"/>
</dbReference>
<dbReference type="InterPro" id="IPR011604">
    <property type="entry name" value="PDDEXK-like_dom_sf"/>
</dbReference>
<evidence type="ECO:0000313" key="2">
    <source>
        <dbReference type="EMBL" id="SVE07808.1"/>
    </source>
</evidence>
<name>A0A383AL23_9ZZZZ</name>
<sequence length="214" mass="24890">MSRFYNPHRSRNLYAPGAEKPFKLSRSKIDLFVKCPRCFYIDRRLGTGQPPGFPFNLNSAVDTLLKAEFDIHREAGTQHPLLEKYGVDARPVAHDQLDEWRENFKGVQFLHTPTNLIITGAIDDLWQDSEGEYVVVDYKATSKKERITALEQDWHRGYKRQLEVYQWLLRKNGYAVSDTAYWVYCNGQKDRASFAAKLEFDVTLIAYEGDDSWV</sequence>
<feature type="domain" description="PD-(D/E)XK endonuclease-like" evidence="1">
    <location>
        <begin position="24"/>
        <end position="186"/>
    </location>
</feature>